<feature type="compositionally biased region" description="Basic and acidic residues" evidence="1">
    <location>
        <begin position="144"/>
        <end position="153"/>
    </location>
</feature>
<name>A0A9W8NYN1_9AGAR</name>
<evidence type="ECO:0000256" key="1">
    <source>
        <dbReference type="SAM" id="MobiDB-lite"/>
    </source>
</evidence>
<dbReference type="Proteomes" id="UP001142393">
    <property type="component" value="Unassembled WGS sequence"/>
</dbReference>
<protein>
    <submittedName>
        <fullName evidence="2">Uncharacterized protein</fullName>
    </submittedName>
</protein>
<reference evidence="2 3" key="1">
    <citation type="journal article" date="2023" name="Proc. Natl. Acad. Sci. U.S.A.">
        <title>A global phylogenomic analysis of the shiitake genus Lentinula.</title>
        <authorList>
            <person name="Sierra-Patev S."/>
            <person name="Min B."/>
            <person name="Naranjo-Ortiz M."/>
            <person name="Looney B."/>
            <person name="Konkel Z."/>
            <person name="Slot J.C."/>
            <person name="Sakamoto Y."/>
            <person name="Steenwyk J.L."/>
            <person name="Rokas A."/>
            <person name="Carro J."/>
            <person name="Camarero S."/>
            <person name="Ferreira P."/>
            <person name="Molpeceres G."/>
            <person name="Ruiz-Duenas F.J."/>
            <person name="Serrano A."/>
            <person name="Henrissat B."/>
            <person name="Drula E."/>
            <person name="Hughes K.W."/>
            <person name="Mata J.L."/>
            <person name="Ishikawa N.K."/>
            <person name="Vargas-Isla R."/>
            <person name="Ushijima S."/>
            <person name="Smith C.A."/>
            <person name="Donoghue J."/>
            <person name="Ahrendt S."/>
            <person name="Andreopoulos W."/>
            <person name="He G."/>
            <person name="LaButti K."/>
            <person name="Lipzen A."/>
            <person name="Ng V."/>
            <person name="Riley R."/>
            <person name="Sandor L."/>
            <person name="Barry K."/>
            <person name="Martinez A.T."/>
            <person name="Xiao Y."/>
            <person name="Gibbons J.G."/>
            <person name="Terashima K."/>
            <person name="Grigoriev I.V."/>
            <person name="Hibbett D."/>
        </authorList>
    </citation>
    <scope>NUCLEOTIDE SEQUENCE [LARGE SCALE GENOMIC DNA]</scope>
    <source>
        <strain evidence="2 3">TFB7810</strain>
    </source>
</reference>
<proteinExistence type="predicted"/>
<dbReference type="EMBL" id="JANVFU010000008">
    <property type="protein sequence ID" value="KAJ3743515.1"/>
    <property type="molecule type" value="Genomic_DNA"/>
</dbReference>
<gene>
    <name evidence="2" type="ORF">DFH05DRAFT_1618669</name>
</gene>
<dbReference type="AlphaFoldDB" id="A0A9W8NYN1"/>
<evidence type="ECO:0000313" key="2">
    <source>
        <dbReference type="EMBL" id="KAJ3743515.1"/>
    </source>
</evidence>
<feature type="region of interest" description="Disordered" evidence="1">
    <location>
        <begin position="144"/>
        <end position="288"/>
    </location>
</feature>
<feature type="compositionally biased region" description="Acidic residues" evidence="1">
    <location>
        <begin position="265"/>
        <end position="279"/>
    </location>
</feature>
<organism evidence="2 3">
    <name type="scientific">Lentinula detonsa</name>
    <dbReference type="NCBI Taxonomy" id="2804962"/>
    <lineage>
        <taxon>Eukaryota</taxon>
        <taxon>Fungi</taxon>
        <taxon>Dikarya</taxon>
        <taxon>Basidiomycota</taxon>
        <taxon>Agaricomycotina</taxon>
        <taxon>Agaricomycetes</taxon>
        <taxon>Agaricomycetidae</taxon>
        <taxon>Agaricales</taxon>
        <taxon>Marasmiineae</taxon>
        <taxon>Omphalotaceae</taxon>
        <taxon>Lentinula</taxon>
    </lineage>
</organism>
<sequence length="435" mass="50371">MSSPAPSNDTAQQRREHLLLAQAERQRARELEVARQEAEFAAEMARLEEEAAKEEEERRLAEEKRIEAEKRLKEEKRVAEEKRAAEERRIAEEKLAEERRIAEAMRLEDERIAELKKFEEELLIEEKRAAEEKRKELEKVAELKRREDKRAADAAEDAEEEREQNAAYVKLVEENRKEREKAAKELERRQRRAPAAKTRAVDVVIPPLPSGSRSKVFKSKSVISDDSDAMDVDKEQVETPRGVKRKRPIKMIAKKGNVPAPIGDFDAEEEDREEAEEEREVPSPSQRRPACTRCVLLGKPASCRPQSTTQRTQACELCHVQRQQCSWIEDHASRRSRGKRAKVEDEIYQGPAARVGERKFEGLGIAEQLATLAKHSEELVNIARRSLVLQQRMLHLMFNSRGPDDHFTVFDFPTFFRRGAYLRDPFTLCFYIPHT</sequence>
<keyword evidence="3" id="KW-1185">Reference proteome</keyword>
<accession>A0A9W8NYN1</accession>
<evidence type="ECO:0000313" key="3">
    <source>
        <dbReference type="Proteomes" id="UP001142393"/>
    </source>
</evidence>
<comment type="caution">
    <text evidence="2">The sequence shown here is derived from an EMBL/GenBank/DDBJ whole genome shotgun (WGS) entry which is preliminary data.</text>
</comment>
<feature type="compositionally biased region" description="Basic residues" evidence="1">
    <location>
        <begin position="242"/>
        <end position="253"/>
    </location>
</feature>
<feature type="compositionally biased region" description="Basic and acidic residues" evidence="1">
    <location>
        <begin position="171"/>
        <end position="188"/>
    </location>
</feature>